<dbReference type="CDD" id="cd00024">
    <property type="entry name" value="CD_CSD"/>
    <property type="match status" value="1"/>
</dbReference>
<dbReference type="OMA" id="NQESHYL"/>
<sequence>MRIKSQPQKYQEDFQETIETISIDLSYNENNNEDQDQQIDNCLEPLYEVEAIIMKKIENYESHYLIKWKGYSELTWEPLSSLQNCQQLLEEFDQQDQSKNIIITKKSITNKTITKSKKKHNKSKKGGIFENEHQIQSFQNLGRIIKINGISQQQLKVNLKQKNNLKSRSVWININDLHKKAPKKLLQFYESLPPIQQLFQQTTSKSNLSTQQ</sequence>
<evidence type="ECO:0000313" key="3">
    <source>
        <dbReference type="Proteomes" id="UP000688137"/>
    </source>
</evidence>
<dbReference type="PANTHER" id="PTHR47240">
    <property type="entry name" value="CHROMO DOMAIN-CONTAINING PROTEIN LHP1"/>
    <property type="match status" value="1"/>
</dbReference>
<dbReference type="AlphaFoldDB" id="A0A8S1JZT7"/>
<organism evidence="2 3">
    <name type="scientific">Paramecium primaurelia</name>
    <dbReference type="NCBI Taxonomy" id="5886"/>
    <lineage>
        <taxon>Eukaryota</taxon>
        <taxon>Sar</taxon>
        <taxon>Alveolata</taxon>
        <taxon>Ciliophora</taxon>
        <taxon>Intramacronucleata</taxon>
        <taxon>Oligohymenophorea</taxon>
        <taxon>Peniculida</taxon>
        <taxon>Parameciidae</taxon>
        <taxon>Paramecium</taxon>
    </lineage>
</organism>
<evidence type="ECO:0000313" key="2">
    <source>
        <dbReference type="EMBL" id="CAD8047787.1"/>
    </source>
</evidence>
<name>A0A8S1JZT7_PARPR</name>
<dbReference type="InterPro" id="IPR044251">
    <property type="entry name" value="LHP1-like"/>
</dbReference>
<protein>
    <recommendedName>
        <fullName evidence="1">Chromo domain-containing protein</fullName>
    </recommendedName>
</protein>
<accession>A0A8S1JZT7</accession>
<keyword evidence="3" id="KW-1185">Reference proteome</keyword>
<dbReference type="PANTHER" id="PTHR47240:SF2">
    <property type="entry name" value="CHROMO DOMAIN-CONTAINING PROTEIN LHP1"/>
    <property type="match status" value="1"/>
</dbReference>
<gene>
    <name evidence="2" type="ORF">PPRIM_AZ9-3.1.T0120097</name>
</gene>
<proteinExistence type="predicted"/>
<dbReference type="InterPro" id="IPR023780">
    <property type="entry name" value="Chromo_domain"/>
</dbReference>
<dbReference type="InterPro" id="IPR000953">
    <property type="entry name" value="Chromo/chromo_shadow_dom"/>
</dbReference>
<dbReference type="PROSITE" id="PS50013">
    <property type="entry name" value="CHROMO_2"/>
    <property type="match status" value="1"/>
</dbReference>
<dbReference type="Proteomes" id="UP000688137">
    <property type="component" value="Unassembled WGS sequence"/>
</dbReference>
<dbReference type="GO" id="GO:0031507">
    <property type="term" value="P:heterochromatin formation"/>
    <property type="evidence" value="ECO:0007669"/>
    <property type="project" value="InterPro"/>
</dbReference>
<comment type="caution">
    <text evidence="2">The sequence shown here is derived from an EMBL/GenBank/DDBJ whole genome shotgun (WGS) entry which is preliminary data.</text>
</comment>
<dbReference type="Pfam" id="PF00385">
    <property type="entry name" value="Chromo"/>
    <property type="match status" value="1"/>
</dbReference>
<reference evidence="2" key="1">
    <citation type="submission" date="2021-01" db="EMBL/GenBank/DDBJ databases">
        <authorList>
            <consortium name="Genoscope - CEA"/>
            <person name="William W."/>
        </authorList>
    </citation>
    <scope>NUCLEOTIDE SEQUENCE</scope>
</reference>
<evidence type="ECO:0000259" key="1">
    <source>
        <dbReference type="PROSITE" id="PS50013"/>
    </source>
</evidence>
<feature type="domain" description="Chromo" evidence="1">
    <location>
        <begin position="47"/>
        <end position="104"/>
    </location>
</feature>
<dbReference type="SMART" id="SM00298">
    <property type="entry name" value="CHROMO"/>
    <property type="match status" value="1"/>
</dbReference>
<dbReference type="EMBL" id="CAJJDM010000009">
    <property type="protein sequence ID" value="CAD8047787.1"/>
    <property type="molecule type" value="Genomic_DNA"/>
</dbReference>